<organism evidence="2 3">
    <name type="scientific">Neotoma lepida</name>
    <name type="common">Desert woodrat</name>
    <dbReference type="NCBI Taxonomy" id="56216"/>
    <lineage>
        <taxon>Eukaryota</taxon>
        <taxon>Metazoa</taxon>
        <taxon>Chordata</taxon>
        <taxon>Craniata</taxon>
        <taxon>Vertebrata</taxon>
        <taxon>Euteleostomi</taxon>
        <taxon>Mammalia</taxon>
        <taxon>Eutheria</taxon>
        <taxon>Euarchontoglires</taxon>
        <taxon>Glires</taxon>
        <taxon>Rodentia</taxon>
        <taxon>Myomorpha</taxon>
        <taxon>Muroidea</taxon>
        <taxon>Cricetidae</taxon>
        <taxon>Neotominae</taxon>
        <taxon>Neotoma</taxon>
    </lineage>
</organism>
<dbReference type="EMBL" id="LZPO01057291">
    <property type="protein sequence ID" value="OBS71466.1"/>
    <property type="molecule type" value="Genomic_DNA"/>
</dbReference>
<dbReference type="SUPFAM" id="SSF54452">
    <property type="entry name" value="MHC antigen-recognition domain"/>
    <property type="match status" value="1"/>
</dbReference>
<accession>A0A1A6GZ92</accession>
<comment type="caution">
    <text evidence="2">The sequence shown here is derived from an EMBL/GenBank/DDBJ whole genome shotgun (WGS) entry which is preliminary data.</text>
</comment>
<evidence type="ECO:0000313" key="2">
    <source>
        <dbReference type="EMBL" id="OBS71466.1"/>
    </source>
</evidence>
<gene>
    <name evidence="2" type="ORF">A6R68_13957</name>
</gene>
<evidence type="ECO:0008006" key="4">
    <source>
        <dbReference type="Google" id="ProtNLM"/>
    </source>
</evidence>
<dbReference type="Proteomes" id="UP000092124">
    <property type="component" value="Unassembled WGS sequence"/>
</dbReference>
<dbReference type="InterPro" id="IPR011162">
    <property type="entry name" value="MHC_I/II-like_Ag-recog"/>
</dbReference>
<feature type="non-terminal residue" evidence="2">
    <location>
        <position position="177"/>
    </location>
</feature>
<sequence>HPSRRTSLFHRQRLSLSPCSASLTSPHVSFSDAASLYYSLTIDIEPQKLRQEVQGQLNEKIFIYCDSNNCHATGVLSNRLNATKMWKTQVQALKDGIHLLKDQARIYCGYEADGHFKASWRLYVSEHTSTGKQREVDGESSLKNNRDLSAFLNKTSQGDCRAWLDEFKSQEGENLEP</sequence>
<dbReference type="Gene3D" id="3.30.500.10">
    <property type="entry name" value="MHC class I-like antigen recognition-like"/>
    <property type="match status" value="1"/>
</dbReference>
<protein>
    <recommendedName>
        <fullName evidence="4">MHC class I-like antigen recognition-like domain-containing protein</fullName>
    </recommendedName>
</protein>
<proteinExistence type="predicted"/>
<evidence type="ECO:0000313" key="3">
    <source>
        <dbReference type="Proteomes" id="UP000092124"/>
    </source>
</evidence>
<evidence type="ECO:0000256" key="1">
    <source>
        <dbReference type="ARBA" id="ARBA00023180"/>
    </source>
</evidence>
<keyword evidence="1" id="KW-0325">Glycoprotein</keyword>
<name>A0A1A6GZ92_NEOLE</name>
<dbReference type="InterPro" id="IPR037055">
    <property type="entry name" value="MHC_I-like_Ag-recog_sf"/>
</dbReference>
<feature type="non-terminal residue" evidence="2">
    <location>
        <position position="1"/>
    </location>
</feature>
<dbReference type="OrthoDB" id="9836934at2759"/>
<reference evidence="2 3" key="1">
    <citation type="submission" date="2016-06" db="EMBL/GenBank/DDBJ databases">
        <title>The Draft Genome Sequence and Annotation of the Desert Woodrat Neotoma lepida.</title>
        <authorList>
            <person name="Campbell M."/>
            <person name="Oakeson K.F."/>
            <person name="Yandell M."/>
            <person name="Halpert J.R."/>
            <person name="Dearing D."/>
        </authorList>
    </citation>
    <scope>NUCLEOTIDE SEQUENCE [LARGE SCALE GENOMIC DNA]</scope>
    <source>
        <strain evidence="2">417</strain>
        <tissue evidence="2">Liver</tissue>
    </source>
</reference>
<dbReference type="STRING" id="56216.A0A1A6GZ92"/>
<keyword evidence="3" id="KW-1185">Reference proteome</keyword>
<dbReference type="AlphaFoldDB" id="A0A1A6GZ92"/>